<keyword evidence="3" id="KW-1185">Reference proteome</keyword>
<feature type="region of interest" description="Disordered" evidence="1">
    <location>
        <begin position="1"/>
        <end position="34"/>
    </location>
</feature>
<feature type="compositionally biased region" description="Polar residues" evidence="1">
    <location>
        <begin position="805"/>
        <end position="829"/>
    </location>
</feature>
<dbReference type="RefSeq" id="XP_033600025.1">
    <property type="nucleotide sequence ID" value="XM_033745547.1"/>
</dbReference>
<evidence type="ECO:0000256" key="1">
    <source>
        <dbReference type="SAM" id="MobiDB-lite"/>
    </source>
</evidence>
<feature type="region of interest" description="Disordered" evidence="1">
    <location>
        <begin position="795"/>
        <end position="830"/>
    </location>
</feature>
<dbReference type="OrthoDB" id="10251048at2759"/>
<accession>A0A6A6W6C3</accession>
<sequence>MFPARRRPNGGPGGLGSQGRFPIGTPTSSSPFTHFRLVTQDDNYPDNEDDAESGIPVFRSPSYQVLAGIADSADTQRDMASNHTSPAANQTFADMARSAARAKNREMKQTETPLQTEAGHSTSGFIKLKSKRGRSQSKNWVPLALDDYTTGDDNDPFFAGLKRDAAFPDSSGGSSSVSSHQAPVTNDSEPTFTSTSNLNHPPAQNPPVDSPQMSLSAMSEPFISARPTPQMQPAADDEITRVFGERLPDLIFLSQWEGTVHGEIKFIQHPNRDVSAHQWDIIAYQWVSIGQFSANRKKIEGQLKDERLRGQTVSSSIPPNTLAYFRAVAKQREAAASNPSPRNNDNANASAISQTQRVNTAIPQRPKLQAVAGMNSMDQFGSLSTVSGSAVNLPTRSSLATGRSLPYRDLATSEAPSIASLMSASTLTARDNGTHGMSDDPFMSDRDRTSSWGSTYLHTQESERPGTMDRDYQFPIPQNHPQDRSYNPLNHRTQEQPLTFGTQTYGDNRDGFGNVPGTQVALWDEIRRNGQRNNAGQHDTTQIRSLASGTGLDKESVRRLFQSYDIEDEAVDMSAAYRGRPVTTMQQALADASSEYQPQTRAAIPQIPRALQPPPGLNVGRSRLAPYPTLQGDPDPFQNRKEEIINGQPDEPPNPQVLNTMSMGGCRDCAGPFPTPHAEHANKNEEWWGSGRVDQNDDFVLPSLANARARDPAQAEQYDYIGTQGMLRLFENLAEYAKETDTGERSYFTRNWRVPEPRHMDTSEEGRKSYFATDLALRAKRIREQQRVVELRMRDEQIRAGVGPPSQSRSTETENQARPNVASSSQGRFTDTENEYFKMMRESHNYPNLAQITQILRNNELAQSSNSQSQSSNEQSSSSSNQGLSEQQRNLFNKSHNDLQGWF</sequence>
<feature type="region of interest" description="Disordered" evidence="1">
    <location>
        <begin position="96"/>
        <end position="132"/>
    </location>
</feature>
<feature type="region of interest" description="Disordered" evidence="1">
    <location>
        <begin position="429"/>
        <end position="452"/>
    </location>
</feature>
<feature type="compositionally biased region" description="Polar residues" evidence="1">
    <location>
        <begin position="110"/>
        <end position="124"/>
    </location>
</feature>
<feature type="region of interest" description="Disordered" evidence="1">
    <location>
        <begin position="168"/>
        <end position="215"/>
    </location>
</feature>
<gene>
    <name evidence="2" type="ORF">EJ05DRAFT_486612</name>
</gene>
<proteinExistence type="predicted"/>
<feature type="compositionally biased region" description="Polar residues" evidence="1">
    <location>
        <begin position="180"/>
        <end position="199"/>
    </location>
</feature>
<dbReference type="Proteomes" id="UP000799437">
    <property type="component" value="Unassembled WGS sequence"/>
</dbReference>
<reference evidence="2" key="1">
    <citation type="journal article" date="2020" name="Stud. Mycol.">
        <title>101 Dothideomycetes genomes: a test case for predicting lifestyles and emergence of pathogens.</title>
        <authorList>
            <person name="Haridas S."/>
            <person name="Albert R."/>
            <person name="Binder M."/>
            <person name="Bloem J."/>
            <person name="Labutti K."/>
            <person name="Salamov A."/>
            <person name="Andreopoulos B."/>
            <person name="Baker S."/>
            <person name="Barry K."/>
            <person name="Bills G."/>
            <person name="Bluhm B."/>
            <person name="Cannon C."/>
            <person name="Castanera R."/>
            <person name="Culley D."/>
            <person name="Daum C."/>
            <person name="Ezra D."/>
            <person name="Gonzalez J."/>
            <person name="Henrissat B."/>
            <person name="Kuo A."/>
            <person name="Liang C."/>
            <person name="Lipzen A."/>
            <person name="Lutzoni F."/>
            <person name="Magnuson J."/>
            <person name="Mondo S."/>
            <person name="Nolan M."/>
            <person name="Ohm R."/>
            <person name="Pangilinan J."/>
            <person name="Park H.-J."/>
            <person name="Ramirez L."/>
            <person name="Alfaro M."/>
            <person name="Sun H."/>
            <person name="Tritt A."/>
            <person name="Yoshinaga Y."/>
            <person name="Zwiers L.-H."/>
            <person name="Turgeon B."/>
            <person name="Goodwin S."/>
            <person name="Spatafora J."/>
            <person name="Crous P."/>
            <person name="Grigoriev I."/>
        </authorList>
    </citation>
    <scope>NUCLEOTIDE SEQUENCE</scope>
    <source>
        <strain evidence="2">CBS 121739</strain>
    </source>
</reference>
<feature type="region of interest" description="Disordered" evidence="1">
    <location>
        <begin position="861"/>
        <end position="903"/>
    </location>
</feature>
<feature type="compositionally biased region" description="Low complexity" evidence="1">
    <location>
        <begin position="170"/>
        <end position="179"/>
    </location>
</feature>
<dbReference type="GeneID" id="54486601"/>
<evidence type="ECO:0000313" key="3">
    <source>
        <dbReference type="Proteomes" id="UP000799437"/>
    </source>
</evidence>
<name>A0A6A6W6C3_9PEZI</name>
<dbReference type="EMBL" id="ML996573">
    <property type="protein sequence ID" value="KAF2757574.1"/>
    <property type="molecule type" value="Genomic_DNA"/>
</dbReference>
<protein>
    <submittedName>
        <fullName evidence="2">Uncharacterized protein</fullName>
    </submittedName>
</protein>
<organism evidence="2 3">
    <name type="scientific">Pseudovirgaria hyperparasitica</name>
    <dbReference type="NCBI Taxonomy" id="470096"/>
    <lineage>
        <taxon>Eukaryota</taxon>
        <taxon>Fungi</taxon>
        <taxon>Dikarya</taxon>
        <taxon>Ascomycota</taxon>
        <taxon>Pezizomycotina</taxon>
        <taxon>Dothideomycetes</taxon>
        <taxon>Dothideomycetes incertae sedis</taxon>
        <taxon>Acrospermales</taxon>
        <taxon>Acrospermaceae</taxon>
        <taxon>Pseudovirgaria</taxon>
    </lineage>
</organism>
<evidence type="ECO:0000313" key="2">
    <source>
        <dbReference type="EMBL" id="KAF2757574.1"/>
    </source>
</evidence>
<feature type="compositionally biased region" description="Low complexity" evidence="1">
    <location>
        <begin position="861"/>
        <end position="888"/>
    </location>
</feature>
<dbReference type="AlphaFoldDB" id="A0A6A6W6C3"/>